<dbReference type="PANTHER" id="PTHR30055">
    <property type="entry name" value="HTH-TYPE TRANSCRIPTIONAL REGULATOR RUTR"/>
    <property type="match status" value="1"/>
</dbReference>
<dbReference type="InterPro" id="IPR003012">
    <property type="entry name" value="Tet_transcr_reg_TetR"/>
</dbReference>
<keyword evidence="8" id="KW-1185">Reference proteome</keyword>
<dbReference type="Pfam" id="PF02909">
    <property type="entry name" value="TetR_C_1"/>
    <property type="match status" value="1"/>
</dbReference>
<dbReference type="RefSeq" id="WP_161886475.1">
    <property type="nucleotide sequence ID" value="NZ_CP017146.1"/>
</dbReference>
<evidence type="ECO:0000256" key="2">
    <source>
        <dbReference type="ARBA" id="ARBA00023015"/>
    </source>
</evidence>
<dbReference type="Gene3D" id="1.10.357.10">
    <property type="entry name" value="Tetracycline Repressor, domain 2"/>
    <property type="match status" value="1"/>
</dbReference>
<name>A0A7L5AHN3_9MICO</name>
<evidence type="ECO:0000256" key="5">
    <source>
        <dbReference type="PROSITE-ProRule" id="PRU00335"/>
    </source>
</evidence>
<dbReference type="SUPFAM" id="SSF46689">
    <property type="entry name" value="Homeodomain-like"/>
    <property type="match status" value="1"/>
</dbReference>
<evidence type="ECO:0000256" key="1">
    <source>
        <dbReference type="ARBA" id="ARBA00022491"/>
    </source>
</evidence>
<proteinExistence type="predicted"/>
<dbReference type="GO" id="GO:0046677">
    <property type="term" value="P:response to antibiotic"/>
    <property type="evidence" value="ECO:0007669"/>
    <property type="project" value="InterPro"/>
</dbReference>
<dbReference type="PRINTS" id="PR00400">
    <property type="entry name" value="TETREPRESSOR"/>
</dbReference>
<evidence type="ECO:0000313" key="7">
    <source>
        <dbReference type="EMBL" id="QHO70090.1"/>
    </source>
</evidence>
<feature type="DNA-binding region" description="H-T-H motif" evidence="5">
    <location>
        <begin position="29"/>
        <end position="48"/>
    </location>
</feature>
<dbReference type="InterPro" id="IPR050109">
    <property type="entry name" value="HTH-type_TetR-like_transc_reg"/>
</dbReference>
<dbReference type="InterPro" id="IPR001647">
    <property type="entry name" value="HTH_TetR"/>
</dbReference>
<dbReference type="InterPro" id="IPR036271">
    <property type="entry name" value="Tet_transcr_reg_TetR-rel_C_sf"/>
</dbReference>
<dbReference type="Proteomes" id="UP000464507">
    <property type="component" value="Chromosome"/>
</dbReference>
<dbReference type="KEGG" id="mant:BHD05_11010"/>
<evidence type="ECO:0000256" key="3">
    <source>
        <dbReference type="ARBA" id="ARBA00023125"/>
    </source>
</evidence>
<reference evidence="7 8" key="1">
    <citation type="submission" date="2016-09" db="EMBL/GenBank/DDBJ databases">
        <title>Complete genome sequence of microbes from the polar regions.</title>
        <authorList>
            <person name="Liao L."/>
            <person name="Chen B."/>
        </authorList>
    </citation>
    <scope>NUCLEOTIDE SEQUENCE [LARGE SCALE GENOMIC DNA]</scope>
    <source>
        <strain evidence="7 8">ZS314</strain>
    </source>
</reference>
<dbReference type="InterPro" id="IPR009057">
    <property type="entry name" value="Homeodomain-like_sf"/>
</dbReference>
<dbReference type="GO" id="GO:0045892">
    <property type="term" value="P:negative regulation of DNA-templated transcription"/>
    <property type="evidence" value="ECO:0007669"/>
    <property type="project" value="InterPro"/>
</dbReference>
<evidence type="ECO:0000313" key="8">
    <source>
        <dbReference type="Proteomes" id="UP000464507"/>
    </source>
</evidence>
<dbReference type="PANTHER" id="PTHR30055:SF151">
    <property type="entry name" value="TRANSCRIPTIONAL REGULATORY PROTEIN"/>
    <property type="match status" value="1"/>
</dbReference>
<keyword evidence="1" id="KW-0678">Repressor</keyword>
<keyword evidence="4" id="KW-0804">Transcription</keyword>
<dbReference type="AlphaFoldDB" id="A0A7L5AHN3"/>
<organism evidence="7 8">
    <name type="scientific">Marisediminicola antarctica</name>
    <dbReference type="NCBI Taxonomy" id="674079"/>
    <lineage>
        <taxon>Bacteria</taxon>
        <taxon>Bacillati</taxon>
        <taxon>Actinomycetota</taxon>
        <taxon>Actinomycetes</taxon>
        <taxon>Micrococcales</taxon>
        <taxon>Microbacteriaceae</taxon>
        <taxon>Marisediminicola</taxon>
    </lineage>
</organism>
<dbReference type="OrthoDB" id="3291296at2"/>
<keyword evidence="3 5" id="KW-0238">DNA-binding</keyword>
<keyword evidence="2" id="KW-0805">Transcription regulation</keyword>
<dbReference type="SUPFAM" id="SSF48498">
    <property type="entry name" value="Tetracyclin repressor-like, C-terminal domain"/>
    <property type="match status" value="1"/>
</dbReference>
<sequence>MGRPLSPLLSPEKICRAALELVDERGDFTLPRLARRLGVSPSSIYHHVQGRPEIINGMRSLISADVLAQDGFPPGEGAWREQVVRWARIYRAALALHAKAIPIFVGEAVTDDATLEIYERLAALLAANGFDSREVIVAVSVIDSYMLGSAMDAASPVPAWVTQPQPHPAFHEALHGGGLAGKRADTAFDAGIAALVANLEIIAGHPTTVASSVRSAQLEPLGELDLGTEE</sequence>
<dbReference type="InterPro" id="IPR004111">
    <property type="entry name" value="Repressor_TetR_C"/>
</dbReference>
<accession>A0A7L5AHN3</accession>
<protein>
    <recommendedName>
        <fullName evidence="6">HTH tetR-type domain-containing protein</fullName>
    </recommendedName>
</protein>
<feature type="domain" description="HTH tetR-type" evidence="6">
    <location>
        <begin position="8"/>
        <end position="66"/>
    </location>
</feature>
<evidence type="ECO:0000259" key="6">
    <source>
        <dbReference type="PROSITE" id="PS50977"/>
    </source>
</evidence>
<dbReference type="PROSITE" id="PS50977">
    <property type="entry name" value="HTH_TETR_2"/>
    <property type="match status" value="1"/>
</dbReference>
<dbReference type="EMBL" id="CP017146">
    <property type="protein sequence ID" value="QHO70090.1"/>
    <property type="molecule type" value="Genomic_DNA"/>
</dbReference>
<dbReference type="GO" id="GO:0000976">
    <property type="term" value="F:transcription cis-regulatory region binding"/>
    <property type="evidence" value="ECO:0007669"/>
    <property type="project" value="TreeGrafter"/>
</dbReference>
<dbReference type="GO" id="GO:0003700">
    <property type="term" value="F:DNA-binding transcription factor activity"/>
    <property type="evidence" value="ECO:0007669"/>
    <property type="project" value="TreeGrafter"/>
</dbReference>
<evidence type="ECO:0000256" key="4">
    <source>
        <dbReference type="ARBA" id="ARBA00023163"/>
    </source>
</evidence>
<gene>
    <name evidence="7" type="ORF">BHD05_11010</name>
</gene>